<keyword evidence="1" id="KW-0472">Membrane</keyword>
<evidence type="ECO:0008006" key="4">
    <source>
        <dbReference type="Google" id="ProtNLM"/>
    </source>
</evidence>
<sequence>MDARGDTEGPYPIAQPGAAAALRAAKLLTGCYLAVSALTLSAVVLLRHDSAAVDDAVWVRGTLVLVSSLVAFLCAVRAARGERGAYRRLRIISAVTVVAIAVIIALPGTLPLWMKIDQGLSGVLLIGVLIASGGRRVRGSFAPRS</sequence>
<evidence type="ECO:0000313" key="2">
    <source>
        <dbReference type="EMBL" id="GAA3713710.1"/>
    </source>
</evidence>
<organism evidence="2 3">
    <name type="scientific">Streptomyces tremellae</name>
    <dbReference type="NCBI Taxonomy" id="1124239"/>
    <lineage>
        <taxon>Bacteria</taxon>
        <taxon>Bacillati</taxon>
        <taxon>Actinomycetota</taxon>
        <taxon>Actinomycetes</taxon>
        <taxon>Kitasatosporales</taxon>
        <taxon>Streptomycetaceae</taxon>
        <taxon>Streptomyces</taxon>
    </lineage>
</organism>
<accession>A0ABP7E3A0</accession>
<protein>
    <recommendedName>
        <fullName evidence="4">Integral membrane protein</fullName>
    </recommendedName>
</protein>
<dbReference type="Proteomes" id="UP001499884">
    <property type="component" value="Unassembled WGS sequence"/>
</dbReference>
<comment type="caution">
    <text evidence="2">The sequence shown here is derived from an EMBL/GenBank/DDBJ whole genome shotgun (WGS) entry which is preliminary data.</text>
</comment>
<dbReference type="RefSeq" id="WP_345641492.1">
    <property type="nucleotide sequence ID" value="NZ_BAABEP010000003.1"/>
</dbReference>
<keyword evidence="1" id="KW-1133">Transmembrane helix</keyword>
<evidence type="ECO:0000313" key="3">
    <source>
        <dbReference type="Proteomes" id="UP001499884"/>
    </source>
</evidence>
<dbReference type="EMBL" id="BAABEP010000003">
    <property type="protein sequence ID" value="GAA3713710.1"/>
    <property type="molecule type" value="Genomic_DNA"/>
</dbReference>
<feature type="transmembrane region" description="Helical" evidence="1">
    <location>
        <begin position="58"/>
        <end position="79"/>
    </location>
</feature>
<keyword evidence="1" id="KW-0812">Transmembrane</keyword>
<proteinExistence type="predicted"/>
<keyword evidence="3" id="KW-1185">Reference proteome</keyword>
<name>A0ABP7E3A0_9ACTN</name>
<feature type="transmembrane region" description="Helical" evidence="1">
    <location>
        <begin position="27"/>
        <end position="46"/>
    </location>
</feature>
<gene>
    <name evidence="2" type="ORF">GCM10023082_09340</name>
</gene>
<evidence type="ECO:0000256" key="1">
    <source>
        <dbReference type="SAM" id="Phobius"/>
    </source>
</evidence>
<feature type="transmembrane region" description="Helical" evidence="1">
    <location>
        <begin position="91"/>
        <end position="113"/>
    </location>
</feature>
<reference evidence="3" key="1">
    <citation type="journal article" date="2019" name="Int. J. Syst. Evol. Microbiol.">
        <title>The Global Catalogue of Microorganisms (GCM) 10K type strain sequencing project: providing services to taxonomists for standard genome sequencing and annotation.</title>
        <authorList>
            <consortium name="The Broad Institute Genomics Platform"/>
            <consortium name="The Broad Institute Genome Sequencing Center for Infectious Disease"/>
            <person name="Wu L."/>
            <person name="Ma J."/>
        </authorList>
    </citation>
    <scope>NUCLEOTIDE SEQUENCE [LARGE SCALE GENOMIC DNA]</scope>
    <source>
        <strain evidence="3">JCM 30846</strain>
    </source>
</reference>